<dbReference type="GO" id="GO:0008892">
    <property type="term" value="F:guanine deaminase activity"/>
    <property type="evidence" value="ECO:0007669"/>
    <property type="project" value="UniProtKB-UniRule"/>
</dbReference>
<dbReference type="EC" id="3.5.4.3" evidence="3 7"/>
<dbReference type="Proteomes" id="UP000293465">
    <property type="component" value="Unassembled WGS sequence"/>
</dbReference>
<proteinExistence type="inferred from homology"/>
<evidence type="ECO:0000256" key="4">
    <source>
        <dbReference type="ARBA" id="ARBA00022723"/>
    </source>
</evidence>
<dbReference type="OrthoDB" id="9787621at2"/>
<keyword evidence="5 8" id="KW-0378">Hydrolase</keyword>
<evidence type="ECO:0000259" key="9">
    <source>
        <dbReference type="Pfam" id="PF01979"/>
    </source>
</evidence>
<dbReference type="InterPro" id="IPR014311">
    <property type="entry name" value="Guanine_deaminase"/>
</dbReference>
<dbReference type="NCBIfam" id="TIGR02967">
    <property type="entry name" value="guan_deamin"/>
    <property type="match status" value="1"/>
</dbReference>
<name>A0A4Q5KRJ2_9GAMM</name>
<gene>
    <name evidence="10" type="primary">guaD</name>
    <name evidence="10" type="ORF">ERW49_04860</name>
</gene>
<dbReference type="SUPFAM" id="SSF51338">
    <property type="entry name" value="Composite domain of metallo-dependent hydrolases"/>
    <property type="match status" value="1"/>
</dbReference>
<dbReference type="RefSeq" id="WP_130086554.1">
    <property type="nucleotide sequence ID" value="NZ_SEZJ01000003.1"/>
</dbReference>
<evidence type="ECO:0000256" key="8">
    <source>
        <dbReference type="RuleBase" id="RU366009"/>
    </source>
</evidence>
<comment type="catalytic activity">
    <reaction evidence="8">
        <text>guanine + H2O + H(+) = xanthine + NH4(+)</text>
        <dbReference type="Rhea" id="RHEA:14665"/>
        <dbReference type="ChEBI" id="CHEBI:15377"/>
        <dbReference type="ChEBI" id="CHEBI:15378"/>
        <dbReference type="ChEBI" id="CHEBI:16235"/>
        <dbReference type="ChEBI" id="CHEBI:17712"/>
        <dbReference type="ChEBI" id="CHEBI:28938"/>
        <dbReference type="EC" id="3.5.4.3"/>
    </reaction>
</comment>
<evidence type="ECO:0000256" key="7">
    <source>
        <dbReference type="NCBIfam" id="TIGR02967"/>
    </source>
</evidence>
<comment type="similarity">
    <text evidence="2 8">Belongs to the metallo-dependent hydrolases superfamily. ATZ/TRZ family.</text>
</comment>
<dbReference type="GO" id="GO:0005829">
    <property type="term" value="C:cytosol"/>
    <property type="evidence" value="ECO:0007669"/>
    <property type="project" value="TreeGrafter"/>
</dbReference>
<dbReference type="Gene3D" id="3.20.20.140">
    <property type="entry name" value="Metal-dependent hydrolases"/>
    <property type="match status" value="1"/>
</dbReference>
<evidence type="ECO:0000313" key="10">
    <source>
        <dbReference type="EMBL" id="RYU47682.1"/>
    </source>
</evidence>
<evidence type="ECO:0000256" key="6">
    <source>
        <dbReference type="ARBA" id="ARBA00022833"/>
    </source>
</evidence>
<sequence length="448" mass="50043">MNIKKGFVGKIYHCPIKGEFEFISNGLITIDQQGKICDVLQPSDSSYLKTLNLLKERDSLQELTEQQFLLPGMVDLHIHAPQWPQAGKGLDLPLNEWLDHYTFPLEHKFSDLSFAEQYYPHLVKTYLANGTTTATYFATIDTPSSLYLAETCIKYGQRALVGKVSMDDKDMCPSYYVEESAEHSIQEAEKFINSFSQLANNNNLVEPVITPRFIPTCSLEALKGLGDLAKKYQCAVQTHASESDWARDFSQEKYNKTDIEIYNEAGLLGERTILAHSIFLTDSDVDTIKQKGAGIAHCPRSNIYFANAALPLREYLDQDIQLGLGSDIAGGPLPSLFMACSDAVLHSRARECGTNASLQAETRGQENSRVSLLEAYWMATTGGGQLLKLPVGQFKKGYCFDALIIDDEDSNLLICPELDSPQDMLEKIITHTTRSNIRQVWVDGNQVK</sequence>
<dbReference type="GO" id="GO:0008270">
    <property type="term" value="F:zinc ion binding"/>
    <property type="evidence" value="ECO:0007669"/>
    <property type="project" value="UniProtKB-UniRule"/>
</dbReference>
<evidence type="ECO:0000256" key="1">
    <source>
        <dbReference type="ARBA" id="ARBA00004984"/>
    </source>
</evidence>
<dbReference type="InterPro" id="IPR032466">
    <property type="entry name" value="Metal_Hydrolase"/>
</dbReference>
<dbReference type="InterPro" id="IPR011059">
    <property type="entry name" value="Metal-dep_hydrolase_composite"/>
</dbReference>
<dbReference type="PANTHER" id="PTHR11271:SF6">
    <property type="entry name" value="GUANINE DEAMINASE"/>
    <property type="match status" value="1"/>
</dbReference>
<dbReference type="AlphaFoldDB" id="A0A4Q5KRJ2"/>
<dbReference type="Gene3D" id="2.30.40.10">
    <property type="entry name" value="Urease, subunit C, domain 1"/>
    <property type="match status" value="1"/>
</dbReference>
<organism evidence="10 11">
    <name type="scientific">Aliivibrio finisterrensis</name>
    <dbReference type="NCBI Taxonomy" id="511998"/>
    <lineage>
        <taxon>Bacteria</taxon>
        <taxon>Pseudomonadati</taxon>
        <taxon>Pseudomonadota</taxon>
        <taxon>Gammaproteobacteria</taxon>
        <taxon>Vibrionales</taxon>
        <taxon>Vibrionaceae</taxon>
        <taxon>Aliivibrio</taxon>
    </lineage>
</organism>
<dbReference type="SUPFAM" id="SSF51556">
    <property type="entry name" value="Metallo-dependent hydrolases"/>
    <property type="match status" value="1"/>
</dbReference>
<accession>A0A4Q5KRJ2</accession>
<dbReference type="GeneID" id="56274359"/>
<comment type="function">
    <text evidence="8">Catalyzes the hydrolytic deamination of guanine, producing xanthine and ammonia.</text>
</comment>
<dbReference type="UniPathway" id="UPA00603">
    <property type="reaction ID" value="UER00660"/>
</dbReference>
<evidence type="ECO:0000313" key="11">
    <source>
        <dbReference type="Proteomes" id="UP000293465"/>
    </source>
</evidence>
<protein>
    <recommendedName>
        <fullName evidence="3 7">Guanine deaminase</fullName>
        <shortName evidence="8">Guanase</shortName>
        <ecNumber evidence="3 7">3.5.4.3</ecNumber>
    </recommendedName>
    <alternativeName>
        <fullName evidence="8">Guanine aminohydrolase</fullName>
    </alternativeName>
</protein>
<feature type="domain" description="Amidohydrolase-related" evidence="9">
    <location>
        <begin position="68"/>
        <end position="447"/>
    </location>
</feature>
<dbReference type="GO" id="GO:0006147">
    <property type="term" value="P:guanine catabolic process"/>
    <property type="evidence" value="ECO:0007669"/>
    <property type="project" value="UniProtKB-UniRule"/>
</dbReference>
<dbReference type="Pfam" id="PF01979">
    <property type="entry name" value="Amidohydro_1"/>
    <property type="match status" value="1"/>
</dbReference>
<dbReference type="EMBL" id="SEZJ01000003">
    <property type="protein sequence ID" value="RYU47682.1"/>
    <property type="molecule type" value="Genomic_DNA"/>
</dbReference>
<comment type="caution">
    <text evidence="10">The sequence shown here is derived from an EMBL/GenBank/DDBJ whole genome shotgun (WGS) entry which is preliminary data.</text>
</comment>
<evidence type="ECO:0000256" key="2">
    <source>
        <dbReference type="ARBA" id="ARBA00006745"/>
    </source>
</evidence>
<comment type="pathway">
    <text evidence="1 8">Purine metabolism; guanine degradation; xanthine from guanine: step 1/1.</text>
</comment>
<dbReference type="InterPro" id="IPR051607">
    <property type="entry name" value="Metallo-dep_hydrolases"/>
</dbReference>
<evidence type="ECO:0000256" key="5">
    <source>
        <dbReference type="ARBA" id="ARBA00022801"/>
    </source>
</evidence>
<evidence type="ECO:0000256" key="3">
    <source>
        <dbReference type="ARBA" id="ARBA00012781"/>
    </source>
</evidence>
<keyword evidence="4 8" id="KW-0479">Metal-binding</keyword>
<dbReference type="PANTHER" id="PTHR11271">
    <property type="entry name" value="GUANINE DEAMINASE"/>
    <property type="match status" value="1"/>
</dbReference>
<comment type="cofactor">
    <cofactor evidence="8">
        <name>Zn(2+)</name>
        <dbReference type="ChEBI" id="CHEBI:29105"/>
    </cofactor>
    <text evidence="8">Binds 1 zinc ion per subunit.</text>
</comment>
<reference evidence="10 11" key="1">
    <citation type="submission" date="2019-02" db="EMBL/GenBank/DDBJ databases">
        <title>Genome sequences of Aliivibrio finisterrensis strains from farmed Atlantic salmon.</title>
        <authorList>
            <person name="Bowman J.P."/>
        </authorList>
    </citation>
    <scope>NUCLEOTIDE SEQUENCE [LARGE SCALE GENOMIC DNA]</scope>
    <source>
        <strain evidence="10 11">A32</strain>
    </source>
</reference>
<dbReference type="InterPro" id="IPR006680">
    <property type="entry name" value="Amidohydro-rel"/>
</dbReference>
<keyword evidence="6 8" id="KW-0862">Zinc</keyword>